<keyword evidence="4 6" id="KW-0808">Transferase</keyword>
<proteinExistence type="inferred from homology"/>
<dbReference type="InterPro" id="IPR023397">
    <property type="entry name" value="SAM-dep_MeTrfase_MraW_recog"/>
</dbReference>
<dbReference type="PANTHER" id="PTHR11265:SF0">
    <property type="entry name" value="12S RRNA N4-METHYLCYTIDINE METHYLTRANSFERASE"/>
    <property type="match status" value="1"/>
</dbReference>
<evidence type="ECO:0000256" key="3">
    <source>
        <dbReference type="ARBA" id="ARBA00022603"/>
    </source>
</evidence>
<evidence type="ECO:0000256" key="2">
    <source>
        <dbReference type="ARBA" id="ARBA00022552"/>
    </source>
</evidence>
<dbReference type="InterPro" id="IPR002903">
    <property type="entry name" value="RsmH"/>
</dbReference>
<feature type="binding site" evidence="6">
    <location>
        <begin position="30"/>
        <end position="32"/>
    </location>
    <ligand>
        <name>S-adenosyl-L-methionine</name>
        <dbReference type="ChEBI" id="CHEBI:59789"/>
    </ligand>
</feature>
<dbReference type="EMBL" id="LBPX01000006">
    <property type="protein sequence ID" value="KKP68080.1"/>
    <property type="molecule type" value="Genomic_DNA"/>
</dbReference>
<accession>A0A0G0DYM8</accession>
<sequence>MHTPVLLQQAIDSLDVKEDGKYIDATFGESGYSQEIMSRGGKVLAIDLDISQLKGHSETAHSQFARSLSRMTLKLVQGNFADIERIAKENNFDSVDGIIFDLGLSMGQLGSLGRGFSYKNLDDPLDMRIDVNSGETAADLIWRLKESELYELFAKNSEELRSKEIAHEVKISKKIISVSNLITAINRVIPYKSYNTYAKIFQALRIEVNDEFSNLRRGLEGAVKIINKDGKIVVVTFHSLEDRIVKNFVKNNNYKLSEKKPIRSKSGYKFERSAKIRAFSI</sequence>
<keyword evidence="6" id="KW-0963">Cytoplasm</keyword>
<dbReference type="NCBIfam" id="TIGR00006">
    <property type="entry name" value="16S rRNA (cytosine(1402)-N(4))-methyltransferase RsmH"/>
    <property type="match status" value="1"/>
</dbReference>
<protein>
    <recommendedName>
        <fullName evidence="6">Ribosomal RNA small subunit methyltransferase H</fullName>
        <ecNumber evidence="6">2.1.1.199</ecNumber>
    </recommendedName>
    <alternativeName>
        <fullName evidence="6">16S rRNA m(4)C1402 methyltransferase</fullName>
    </alternativeName>
    <alternativeName>
        <fullName evidence="6">rRNA (cytosine-N(4)-)-methyltransferase RsmH</fullName>
    </alternativeName>
</protein>
<dbReference type="AlphaFoldDB" id="A0A0G0DYM8"/>
<name>A0A0G0DYM8_9BACT</name>
<evidence type="ECO:0000256" key="6">
    <source>
        <dbReference type="HAMAP-Rule" id="MF_01007"/>
    </source>
</evidence>
<dbReference type="SUPFAM" id="SSF53335">
    <property type="entry name" value="S-adenosyl-L-methionine-dependent methyltransferases"/>
    <property type="match status" value="1"/>
</dbReference>
<keyword evidence="2 6" id="KW-0698">rRNA processing</keyword>
<evidence type="ECO:0000256" key="4">
    <source>
        <dbReference type="ARBA" id="ARBA00022679"/>
    </source>
</evidence>
<comment type="similarity">
    <text evidence="1 6">Belongs to the methyltransferase superfamily. RsmH family.</text>
</comment>
<evidence type="ECO:0000313" key="8">
    <source>
        <dbReference type="Proteomes" id="UP000034127"/>
    </source>
</evidence>
<comment type="caution">
    <text evidence="7">The sequence shown here is derived from an EMBL/GenBank/DDBJ whole genome shotgun (WGS) entry which is preliminary data.</text>
</comment>
<dbReference type="PANTHER" id="PTHR11265">
    <property type="entry name" value="S-ADENOSYL-METHYLTRANSFERASE MRAW"/>
    <property type="match status" value="1"/>
</dbReference>
<dbReference type="Proteomes" id="UP000034127">
    <property type="component" value="Unassembled WGS sequence"/>
</dbReference>
<keyword evidence="3 6" id="KW-0489">Methyltransferase</keyword>
<feature type="binding site" evidence="6">
    <location>
        <position position="47"/>
    </location>
    <ligand>
        <name>S-adenosyl-L-methionine</name>
        <dbReference type="ChEBI" id="CHEBI:59789"/>
    </ligand>
</feature>
<feature type="binding site" evidence="6">
    <location>
        <position position="80"/>
    </location>
    <ligand>
        <name>S-adenosyl-L-methionine</name>
        <dbReference type="ChEBI" id="CHEBI:59789"/>
    </ligand>
</feature>
<gene>
    <name evidence="6" type="primary">rsmH</name>
    <name evidence="7" type="ORF">UR63_C0006G0011</name>
</gene>
<dbReference type="HAMAP" id="MF_01007">
    <property type="entry name" value="16SrRNA_methyltr_H"/>
    <property type="match status" value="1"/>
</dbReference>
<dbReference type="PIRSF" id="PIRSF004486">
    <property type="entry name" value="MraW"/>
    <property type="match status" value="1"/>
</dbReference>
<dbReference type="InterPro" id="IPR029063">
    <property type="entry name" value="SAM-dependent_MTases_sf"/>
</dbReference>
<feature type="binding site" evidence="6">
    <location>
        <position position="108"/>
    </location>
    <ligand>
        <name>S-adenosyl-L-methionine</name>
        <dbReference type="ChEBI" id="CHEBI:59789"/>
    </ligand>
</feature>
<keyword evidence="5 6" id="KW-0949">S-adenosyl-L-methionine</keyword>
<organism evidence="7 8">
    <name type="scientific">Candidatus Roizmanbacteria bacterium GW2011_GWC2_35_12</name>
    <dbReference type="NCBI Taxonomy" id="1618485"/>
    <lineage>
        <taxon>Bacteria</taxon>
        <taxon>Candidatus Roizmaniibacteriota</taxon>
    </lineage>
</organism>
<dbReference type="GO" id="GO:0070475">
    <property type="term" value="P:rRNA base methylation"/>
    <property type="evidence" value="ECO:0007669"/>
    <property type="project" value="UniProtKB-UniRule"/>
</dbReference>
<feature type="binding site" evidence="6">
    <location>
        <position position="101"/>
    </location>
    <ligand>
        <name>S-adenosyl-L-methionine</name>
        <dbReference type="ChEBI" id="CHEBI:59789"/>
    </ligand>
</feature>
<reference evidence="7 8" key="1">
    <citation type="journal article" date="2015" name="Nature">
        <title>rRNA introns, odd ribosomes, and small enigmatic genomes across a large radiation of phyla.</title>
        <authorList>
            <person name="Brown C.T."/>
            <person name="Hug L.A."/>
            <person name="Thomas B.C."/>
            <person name="Sharon I."/>
            <person name="Castelle C.J."/>
            <person name="Singh A."/>
            <person name="Wilkins M.J."/>
            <person name="Williams K.H."/>
            <person name="Banfield J.F."/>
        </authorList>
    </citation>
    <scope>NUCLEOTIDE SEQUENCE [LARGE SCALE GENOMIC DNA]</scope>
</reference>
<dbReference type="SUPFAM" id="SSF81799">
    <property type="entry name" value="Putative methyltransferase TM0872, insert domain"/>
    <property type="match status" value="1"/>
</dbReference>
<dbReference type="PATRIC" id="fig|1618485.3.peg.191"/>
<dbReference type="EC" id="2.1.1.199" evidence="6"/>
<comment type="function">
    <text evidence="6">Specifically methylates the N4 position of cytidine in position 1402 (C1402) of 16S rRNA.</text>
</comment>
<comment type="subcellular location">
    <subcellularLocation>
        <location evidence="6">Cytoplasm</location>
    </subcellularLocation>
</comment>
<dbReference type="Pfam" id="PF01795">
    <property type="entry name" value="Methyltransf_5"/>
    <property type="match status" value="1"/>
</dbReference>
<comment type="catalytic activity">
    <reaction evidence="6">
        <text>cytidine(1402) in 16S rRNA + S-adenosyl-L-methionine = N(4)-methylcytidine(1402) in 16S rRNA + S-adenosyl-L-homocysteine + H(+)</text>
        <dbReference type="Rhea" id="RHEA:42928"/>
        <dbReference type="Rhea" id="RHEA-COMP:10286"/>
        <dbReference type="Rhea" id="RHEA-COMP:10287"/>
        <dbReference type="ChEBI" id="CHEBI:15378"/>
        <dbReference type="ChEBI" id="CHEBI:57856"/>
        <dbReference type="ChEBI" id="CHEBI:59789"/>
        <dbReference type="ChEBI" id="CHEBI:74506"/>
        <dbReference type="ChEBI" id="CHEBI:82748"/>
        <dbReference type="EC" id="2.1.1.199"/>
    </reaction>
</comment>
<evidence type="ECO:0000313" key="7">
    <source>
        <dbReference type="EMBL" id="KKP68080.1"/>
    </source>
</evidence>
<evidence type="ECO:0000256" key="1">
    <source>
        <dbReference type="ARBA" id="ARBA00010396"/>
    </source>
</evidence>
<dbReference type="GO" id="GO:0005737">
    <property type="term" value="C:cytoplasm"/>
    <property type="evidence" value="ECO:0007669"/>
    <property type="project" value="UniProtKB-SubCell"/>
</dbReference>
<dbReference type="Gene3D" id="3.40.50.150">
    <property type="entry name" value="Vaccinia Virus protein VP39"/>
    <property type="match status" value="1"/>
</dbReference>
<evidence type="ECO:0000256" key="5">
    <source>
        <dbReference type="ARBA" id="ARBA00022691"/>
    </source>
</evidence>
<dbReference type="GO" id="GO:0071424">
    <property type="term" value="F:rRNA (cytosine-N4-)-methyltransferase activity"/>
    <property type="evidence" value="ECO:0007669"/>
    <property type="project" value="UniProtKB-UniRule"/>
</dbReference>
<dbReference type="Gene3D" id="1.10.150.170">
    <property type="entry name" value="Putative methyltransferase TM0872, insert domain"/>
    <property type="match status" value="1"/>
</dbReference>